<dbReference type="OrthoDB" id="9989112at2759"/>
<reference evidence="6" key="1">
    <citation type="submission" date="2022-10" db="EMBL/GenBank/DDBJ databases">
        <title>Novel sulphate-reducing endosymbionts in the free-living metamonad Anaeramoeba.</title>
        <authorList>
            <person name="Jerlstrom-Hultqvist J."/>
            <person name="Cepicka I."/>
            <person name="Gallot-Lavallee L."/>
            <person name="Salas-Leiva D."/>
            <person name="Curtis B.A."/>
            <person name="Zahonova K."/>
            <person name="Pipaliya S."/>
            <person name="Dacks J."/>
            <person name="Roger A.J."/>
        </authorList>
    </citation>
    <scope>NUCLEOTIDE SEQUENCE</scope>
    <source>
        <strain evidence="6">BMAN</strain>
    </source>
</reference>
<evidence type="ECO:0000256" key="3">
    <source>
        <dbReference type="ARBA" id="ARBA00022741"/>
    </source>
</evidence>
<sequence length="206" mass="23362">MTYEYMFKFIVVGNSGVGKSSLLSRFTEQKFKISHEPTIGVEIGARTITIDGHLIKIQVWDTVGQESFHSLTRSYYRAAAGALLVYDVTRRDTFDSISKWLQNAEQEVANLQSILIGNKVDLSDRIQVQTEEGKKFADQHGLLFKETSAKDNLCIDEAFNEVAERIYQKIISGEINIENNLSGIKKPPKENLTEENISNHKKRKCC</sequence>
<evidence type="ECO:0000313" key="6">
    <source>
        <dbReference type="EMBL" id="KAJ5068939.1"/>
    </source>
</evidence>
<dbReference type="SMART" id="SM00174">
    <property type="entry name" value="RHO"/>
    <property type="match status" value="1"/>
</dbReference>
<dbReference type="EMBL" id="JAPDFW010000111">
    <property type="protein sequence ID" value="KAJ5068939.1"/>
    <property type="molecule type" value="Genomic_DNA"/>
</dbReference>
<dbReference type="Pfam" id="PF00071">
    <property type="entry name" value="Ras"/>
    <property type="match status" value="1"/>
</dbReference>
<dbReference type="PRINTS" id="PR00449">
    <property type="entry name" value="RASTRNSFRMNG"/>
</dbReference>
<dbReference type="Proteomes" id="UP001149090">
    <property type="component" value="Unassembled WGS sequence"/>
</dbReference>
<dbReference type="SUPFAM" id="SSF52540">
    <property type="entry name" value="P-loop containing nucleoside triphosphate hydrolases"/>
    <property type="match status" value="1"/>
</dbReference>
<dbReference type="SMART" id="SM00173">
    <property type="entry name" value="RAS"/>
    <property type="match status" value="1"/>
</dbReference>
<accession>A0A9Q0R7P4</accession>
<evidence type="ECO:0000313" key="7">
    <source>
        <dbReference type="Proteomes" id="UP001149090"/>
    </source>
</evidence>
<dbReference type="SMART" id="SM00176">
    <property type="entry name" value="RAN"/>
    <property type="match status" value="1"/>
</dbReference>
<dbReference type="NCBIfam" id="TIGR00231">
    <property type="entry name" value="small_GTP"/>
    <property type="match status" value="1"/>
</dbReference>
<dbReference type="AlphaFoldDB" id="A0A9Q0R7P4"/>
<dbReference type="PROSITE" id="PS51421">
    <property type="entry name" value="RAS"/>
    <property type="match status" value="1"/>
</dbReference>
<comment type="subcellular location">
    <subcellularLocation>
        <location evidence="1">Endomembrane system</location>
    </subcellularLocation>
</comment>
<organism evidence="6 7">
    <name type="scientific">Anaeramoeba ignava</name>
    <name type="common">Anaerobic marine amoeba</name>
    <dbReference type="NCBI Taxonomy" id="1746090"/>
    <lineage>
        <taxon>Eukaryota</taxon>
        <taxon>Metamonada</taxon>
        <taxon>Anaeramoebidae</taxon>
        <taxon>Anaeramoeba</taxon>
    </lineage>
</organism>
<dbReference type="GO" id="GO:0005525">
    <property type="term" value="F:GTP binding"/>
    <property type="evidence" value="ECO:0007669"/>
    <property type="project" value="InterPro"/>
</dbReference>
<dbReference type="SMART" id="SM00175">
    <property type="entry name" value="RAB"/>
    <property type="match status" value="1"/>
</dbReference>
<name>A0A9Q0R7P4_ANAIG</name>
<dbReference type="GO" id="GO:0003924">
    <property type="term" value="F:GTPase activity"/>
    <property type="evidence" value="ECO:0007669"/>
    <property type="project" value="InterPro"/>
</dbReference>
<dbReference type="GO" id="GO:0012505">
    <property type="term" value="C:endomembrane system"/>
    <property type="evidence" value="ECO:0007669"/>
    <property type="project" value="UniProtKB-SubCell"/>
</dbReference>
<feature type="region of interest" description="Disordered" evidence="5">
    <location>
        <begin position="187"/>
        <end position="206"/>
    </location>
</feature>
<comment type="caution">
    <text evidence="6">The sequence shown here is derived from an EMBL/GenBank/DDBJ whole genome shotgun (WGS) entry which is preliminary data.</text>
</comment>
<keyword evidence="3" id="KW-0547">Nucleotide-binding</keyword>
<keyword evidence="7" id="KW-1185">Reference proteome</keyword>
<dbReference type="InterPro" id="IPR005225">
    <property type="entry name" value="Small_GTP-bd"/>
</dbReference>
<dbReference type="InterPro" id="IPR027417">
    <property type="entry name" value="P-loop_NTPase"/>
</dbReference>
<dbReference type="InterPro" id="IPR001806">
    <property type="entry name" value="Small_GTPase"/>
</dbReference>
<dbReference type="OMA" id="RKTFEHV"/>
<comment type="similarity">
    <text evidence="2">Belongs to the small GTPase superfamily. Rab family.</text>
</comment>
<evidence type="ECO:0000256" key="2">
    <source>
        <dbReference type="ARBA" id="ARBA00006270"/>
    </source>
</evidence>
<gene>
    <name evidence="6" type="ORF">M0811_12111</name>
</gene>
<dbReference type="Gene3D" id="3.40.50.300">
    <property type="entry name" value="P-loop containing nucleotide triphosphate hydrolases"/>
    <property type="match status" value="1"/>
</dbReference>
<dbReference type="PROSITE" id="PS51420">
    <property type="entry name" value="RHO"/>
    <property type="match status" value="1"/>
</dbReference>
<dbReference type="PANTHER" id="PTHR47979">
    <property type="entry name" value="DRAB11-RELATED"/>
    <property type="match status" value="1"/>
</dbReference>
<keyword evidence="4" id="KW-0472">Membrane</keyword>
<dbReference type="PROSITE" id="PS51419">
    <property type="entry name" value="RAB"/>
    <property type="match status" value="1"/>
</dbReference>
<dbReference type="FunFam" id="3.40.50.300:FF:000586">
    <property type="entry name" value="Rab family GTPase"/>
    <property type="match status" value="1"/>
</dbReference>
<evidence type="ECO:0000256" key="1">
    <source>
        <dbReference type="ARBA" id="ARBA00004308"/>
    </source>
</evidence>
<evidence type="ECO:0000256" key="5">
    <source>
        <dbReference type="SAM" id="MobiDB-lite"/>
    </source>
</evidence>
<proteinExistence type="inferred from homology"/>
<dbReference type="InterPro" id="IPR050209">
    <property type="entry name" value="Rab_GTPases_membrane_traffic"/>
</dbReference>
<evidence type="ECO:0000256" key="4">
    <source>
        <dbReference type="ARBA" id="ARBA00023136"/>
    </source>
</evidence>
<protein>
    <submittedName>
        <fullName evidence="6">Ras-related protein rab-2a</fullName>
    </submittedName>
</protein>